<protein>
    <submittedName>
        <fullName evidence="1">Uncharacterized protein</fullName>
    </submittedName>
</protein>
<feature type="non-terminal residue" evidence="1">
    <location>
        <position position="1"/>
    </location>
</feature>
<dbReference type="EMBL" id="HACA01032003">
    <property type="protein sequence ID" value="CDW49364.1"/>
    <property type="molecule type" value="Transcribed_RNA"/>
</dbReference>
<organism evidence="1">
    <name type="scientific">Lepeophtheirus salmonis</name>
    <name type="common">Salmon louse</name>
    <name type="synonym">Caligus salmonis</name>
    <dbReference type="NCBI Taxonomy" id="72036"/>
    <lineage>
        <taxon>Eukaryota</taxon>
        <taxon>Metazoa</taxon>
        <taxon>Ecdysozoa</taxon>
        <taxon>Arthropoda</taxon>
        <taxon>Crustacea</taxon>
        <taxon>Multicrustacea</taxon>
        <taxon>Hexanauplia</taxon>
        <taxon>Copepoda</taxon>
        <taxon>Siphonostomatoida</taxon>
        <taxon>Caligidae</taxon>
        <taxon>Lepeophtheirus</taxon>
    </lineage>
</organism>
<dbReference type="AlphaFoldDB" id="A0A0K2VG03"/>
<accession>A0A0K2VG03</accession>
<name>A0A0K2VG03_LEPSM</name>
<sequence length="45" mass="5508">KKYSIYTRRLIFLLRRYILKQNLSSCSLYLVSNLPSKRNIKKFLK</sequence>
<proteinExistence type="predicted"/>
<evidence type="ECO:0000313" key="1">
    <source>
        <dbReference type="EMBL" id="CDW49364.1"/>
    </source>
</evidence>
<reference evidence="1" key="1">
    <citation type="submission" date="2014-05" db="EMBL/GenBank/DDBJ databases">
        <authorList>
            <person name="Chronopoulou M."/>
        </authorList>
    </citation>
    <scope>NUCLEOTIDE SEQUENCE</scope>
    <source>
        <tissue evidence="1">Whole organism</tissue>
    </source>
</reference>